<dbReference type="HOGENOM" id="CLU_217889_0_0_6"/>
<gene>
    <name evidence="1" type="ORF">EcWSU1_02729</name>
</gene>
<dbReference type="Proteomes" id="UP000007838">
    <property type="component" value="Chromosome"/>
</dbReference>
<organism evidence="1 2">
    <name type="scientific">Enterobacter ludwigii</name>
    <dbReference type="NCBI Taxonomy" id="299767"/>
    <lineage>
        <taxon>Bacteria</taxon>
        <taxon>Pseudomonadati</taxon>
        <taxon>Pseudomonadota</taxon>
        <taxon>Gammaproteobacteria</taxon>
        <taxon>Enterobacterales</taxon>
        <taxon>Enterobacteriaceae</taxon>
        <taxon>Enterobacter</taxon>
        <taxon>Enterobacter cloacae complex</taxon>
    </lineage>
</organism>
<dbReference type="AlphaFoldDB" id="G8LG70"/>
<name>G8LG70_9ENTR</name>
<accession>G8LG70</accession>
<evidence type="ECO:0000313" key="2">
    <source>
        <dbReference type="Proteomes" id="UP000007838"/>
    </source>
</evidence>
<protein>
    <submittedName>
        <fullName evidence="1">Uncharacterized protein</fullName>
    </submittedName>
</protein>
<sequence length="30" mass="3572">MSVRRHHNPDNKQFVNIILTQRTSLLIVQI</sequence>
<reference evidence="1 2" key="1">
    <citation type="journal article" date="2011" name="Stand. Genomic Sci.">
        <title>Complete genome of the onion pathogen Enterobacter cloacae EcWSU1.</title>
        <authorList>
            <person name="Humann J.L."/>
            <person name="Wildung M."/>
            <person name="Cheng C.H."/>
            <person name="Lee T."/>
            <person name="Stewart J.E."/>
            <person name="Drew J.C."/>
            <person name="Triplett E.W."/>
            <person name="Main D."/>
            <person name="Schroeder B.K."/>
        </authorList>
    </citation>
    <scope>NUCLEOTIDE SEQUENCE [LARGE SCALE GENOMIC DNA]</scope>
    <source>
        <strain evidence="1 2">EcWSU1</strain>
    </source>
</reference>
<proteinExistence type="predicted"/>
<evidence type="ECO:0000313" key="1">
    <source>
        <dbReference type="EMBL" id="AEW74161.1"/>
    </source>
</evidence>
<dbReference type="EMBL" id="CP002886">
    <property type="protein sequence ID" value="AEW74161.1"/>
    <property type="molecule type" value="Genomic_DNA"/>
</dbReference>
<dbReference type="KEGG" id="eec:EcWSU1_02729"/>